<keyword evidence="3 8" id="KW-0547">Nucleotide-binding</keyword>
<dbReference type="SUPFAM" id="SSF56719">
    <property type="entry name" value="Type II DNA topoisomerase"/>
    <property type="match status" value="1"/>
</dbReference>
<comment type="caution">
    <text evidence="11">The sequence shown here is derived from an EMBL/GenBank/DDBJ whole genome shotgun (WGS) entry which is preliminary data.</text>
</comment>
<keyword evidence="4 8" id="KW-0067">ATP-binding</keyword>
<feature type="domain" description="Toprim" evidence="10">
    <location>
        <begin position="194"/>
        <end position="254"/>
    </location>
</feature>
<keyword evidence="5 8" id="KW-0799">Topoisomerase</keyword>
<proteinExistence type="inferred from homology"/>
<dbReference type="PRINTS" id="PR01159">
    <property type="entry name" value="DNAGYRASEB"/>
</dbReference>
<dbReference type="PANTHER" id="PTHR45866:SF1">
    <property type="entry name" value="DNA GYRASE SUBUNIT B, MITOCHONDRIAL"/>
    <property type="match status" value="1"/>
</dbReference>
<gene>
    <name evidence="11" type="ORF">IFM89_021071</name>
</gene>
<dbReference type="Proteomes" id="UP000631114">
    <property type="component" value="Unassembled WGS sequence"/>
</dbReference>
<dbReference type="InterPro" id="IPR020568">
    <property type="entry name" value="Ribosomal_Su5_D2-typ_SF"/>
</dbReference>
<protein>
    <recommendedName>
        <fullName evidence="8">DNA topoisomerase 2</fullName>
        <ecNumber evidence="8">5.6.2.2</ecNumber>
    </recommendedName>
</protein>
<dbReference type="AlphaFoldDB" id="A0A835H4H5"/>
<dbReference type="Pfam" id="PF00204">
    <property type="entry name" value="DNA_gyraseB"/>
    <property type="match status" value="1"/>
</dbReference>
<accession>A0A835H4H5</accession>
<dbReference type="EC" id="5.6.2.2" evidence="8"/>
<evidence type="ECO:0000313" key="11">
    <source>
        <dbReference type="EMBL" id="KAF9593315.1"/>
    </source>
</evidence>
<evidence type="ECO:0000313" key="12">
    <source>
        <dbReference type="Proteomes" id="UP000631114"/>
    </source>
</evidence>
<dbReference type="InterPro" id="IPR013506">
    <property type="entry name" value="Topo_IIA_bsu_dom2"/>
</dbReference>
<dbReference type="PRINTS" id="PR00418">
    <property type="entry name" value="TPI2FAMILY"/>
</dbReference>
<comment type="similarity">
    <text evidence="2">Belongs to the type II topoisomerase GyrB family.</text>
</comment>
<evidence type="ECO:0000256" key="5">
    <source>
        <dbReference type="ARBA" id="ARBA00023029"/>
    </source>
</evidence>
<dbReference type="OrthoDB" id="1938526at2759"/>
<dbReference type="InterPro" id="IPR000565">
    <property type="entry name" value="Topo_IIA_B"/>
</dbReference>
<reference evidence="11 12" key="1">
    <citation type="submission" date="2020-10" db="EMBL/GenBank/DDBJ databases">
        <title>The Coptis chinensis genome and diversification of protoberbering-type alkaloids.</title>
        <authorList>
            <person name="Wang B."/>
            <person name="Shu S."/>
            <person name="Song C."/>
            <person name="Liu Y."/>
        </authorList>
    </citation>
    <scope>NUCLEOTIDE SEQUENCE [LARGE SCALE GENOMIC DNA]</scope>
    <source>
        <strain evidence="11">HL-2020</strain>
        <tissue evidence="11">Leaf</tissue>
    </source>
</reference>
<dbReference type="GO" id="GO:0003918">
    <property type="term" value="F:DNA topoisomerase type II (double strand cut, ATP-hydrolyzing) activity"/>
    <property type="evidence" value="ECO:0007669"/>
    <property type="project" value="UniProtKB-UniRule"/>
</dbReference>
<evidence type="ECO:0000256" key="7">
    <source>
        <dbReference type="ARBA" id="ARBA00023235"/>
    </source>
</evidence>
<keyword evidence="6 8" id="KW-0238">DNA-binding</keyword>
<dbReference type="InterPro" id="IPR001241">
    <property type="entry name" value="Topo_IIA"/>
</dbReference>
<evidence type="ECO:0000256" key="1">
    <source>
        <dbReference type="ARBA" id="ARBA00000185"/>
    </source>
</evidence>
<evidence type="ECO:0000259" key="10">
    <source>
        <dbReference type="Pfam" id="PF01751"/>
    </source>
</evidence>
<dbReference type="Pfam" id="PF01751">
    <property type="entry name" value="Toprim"/>
    <property type="match status" value="1"/>
</dbReference>
<comment type="function">
    <text evidence="8">Control of topological states of DNA by transient breakage and subsequent rejoining of DNA strands. Topoisomerase II makes double-strand breaks.</text>
</comment>
<dbReference type="PANTHER" id="PTHR45866">
    <property type="entry name" value="DNA GYRASE/TOPOISOMERASE SUBUNIT B"/>
    <property type="match status" value="1"/>
</dbReference>
<dbReference type="InterPro" id="IPR006171">
    <property type="entry name" value="TOPRIM_dom"/>
</dbReference>
<dbReference type="GO" id="GO:0003677">
    <property type="term" value="F:DNA binding"/>
    <property type="evidence" value="ECO:0007669"/>
    <property type="project" value="UniProtKB-UniRule"/>
</dbReference>
<evidence type="ECO:0000256" key="8">
    <source>
        <dbReference type="RuleBase" id="RU362094"/>
    </source>
</evidence>
<dbReference type="InterPro" id="IPR013760">
    <property type="entry name" value="Topo_IIA-like_dom_sf"/>
</dbReference>
<dbReference type="InterPro" id="IPR014721">
    <property type="entry name" value="Ribsml_uS5_D2-typ_fold_subgr"/>
</dbReference>
<sequence>MLYLTKASPLSMEWCSDAYSDTVLGYANSIRTVDGGTHIDGVKASLTRTLNNLGKKSKLIKEKDISLSGEHVREGLTCVISVKVPNSEFEGQTKTRLGNQVRRVVDQSVQEYLTECLELHPDVLDLILSKSLNALKAALKGIDPAESGCSASSTHSWLLFYDEDDECVINVKDDLNSSFDEAKPIFVKRVVFERTDILPLRGKILNIERKDQGSHVQKSRNSKSCSFQGEDFKKETLRYHKIIIMTDANVDGAHKVRVAEFGRRREGGQPLWTQ</sequence>
<dbReference type="GO" id="GO:0006265">
    <property type="term" value="P:DNA topological change"/>
    <property type="evidence" value="ECO:0007669"/>
    <property type="project" value="UniProtKB-UniRule"/>
</dbReference>
<dbReference type="CDD" id="cd00822">
    <property type="entry name" value="TopoII_Trans_DNA_gyrase"/>
    <property type="match status" value="1"/>
</dbReference>
<dbReference type="GO" id="GO:0005524">
    <property type="term" value="F:ATP binding"/>
    <property type="evidence" value="ECO:0007669"/>
    <property type="project" value="UniProtKB-UniRule"/>
</dbReference>
<name>A0A835H4H5_9MAGN</name>
<evidence type="ECO:0000256" key="6">
    <source>
        <dbReference type="ARBA" id="ARBA00023125"/>
    </source>
</evidence>
<dbReference type="Gene3D" id="3.30.230.10">
    <property type="match status" value="1"/>
</dbReference>
<dbReference type="EMBL" id="JADFTS010000008">
    <property type="protein sequence ID" value="KAF9593315.1"/>
    <property type="molecule type" value="Genomic_DNA"/>
</dbReference>
<feature type="domain" description="DNA topoisomerase type IIA subunit B" evidence="9">
    <location>
        <begin position="11"/>
        <end position="139"/>
    </location>
</feature>
<comment type="subunit">
    <text evidence="8">Homodimer.</text>
</comment>
<dbReference type="InterPro" id="IPR013759">
    <property type="entry name" value="Topo_IIA_B_C"/>
</dbReference>
<comment type="similarity">
    <text evidence="8">Belongs to the type II topoisomerase family.</text>
</comment>
<dbReference type="Gene3D" id="3.40.50.670">
    <property type="match status" value="1"/>
</dbReference>
<dbReference type="SMART" id="SM00433">
    <property type="entry name" value="TOP2c"/>
    <property type="match status" value="1"/>
</dbReference>
<evidence type="ECO:0000259" key="9">
    <source>
        <dbReference type="Pfam" id="PF00204"/>
    </source>
</evidence>
<organism evidence="11 12">
    <name type="scientific">Coptis chinensis</name>
    <dbReference type="NCBI Taxonomy" id="261450"/>
    <lineage>
        <taxon>Eukaryota</taxon>
        <taxon>Viridiplantae</taxon>
        <taxon>Streptophyta</taxon>
        <taxon>Embryophyta</taxon>
        <taxon>Tracheophyta</taxon>
        <taxon>Spermatophyta</taxon>
        <taxon>Magnoliopsida</taxon>
        <taxon>Ranunculales</taxon>
        <taxon>Ranunculaceae</taxon>
        <taxon>Coptidoideae</taxon>
        <taxon>Coptis</taxon>
    </lineage>
</organism>
<keyword evidence="12" id="KW-1185">Reference proteome</keyword>
<evidence type="ECO:0000256" key="4">
    <source>
        <dbReference type="ARBA" id="ARBA00022840"/>
    </source>
</evidence>
<dbReference type="SUPFAM" id="SSF54211">
    <property type="entry name" value="Ribosomal protein S5 domain 2-like"/>
    <property type="match status" value="1"/>
</dbReference>
<comment type="catalytic activity">
    <reaction evidence="1 8">
        <text>ATP-dependent breakage, passage and rejoining of double-stranded DNA.</text>
        <dbReference type="EC" id="5.6.2.2"/>
    </reaction>
</comment>
<evidence type="ECO:0000256" key="2">
    <source>
        <dbReference type="ARBA" id="ARBA00010708"/>
    </source>
</evidence>
<evidence type="ECO:0000256" key="3">
    <source>
        <dbReference type="ARBA" id="ARBA00022741"/>
    </source>
</evidence>
<keyword evidence="7 8" id="KW-0413">Isomerase</keyword>